<protein>
    <submittedName>
        <fullName evidence="2">Uncharacterized protein</fullName>
    </submittedName>
</protein>
<feature type="chain" id="PRO_5026025162" evidence="1">
    <location>
        <begin position="26"/>
        <end position="199"/>
    </location>
</feature>
<keyword evidence="3" id="KW-1185">Reference proteome</keyword>
<feature type="signal peptide" evidence="1">
    <location>
        <begin position="1"/>
        <end position="25"/>
    </location>
</feature>
<dbReference type="Proteomes" id="UP000431269">
    <property type="component" value="Chromosome"/>
</dbReference>
<reference evidence="3" key="1">
    <citation type="submission" date="2019-12" db="EMBL/GenBank/DDBJ databases">
        <title>Complete genome of Terracaulis silvestris 0127_4.</title>
        <authorList>
            <person name="Vieira S."/>
            <person name="Riedel T."/>
            <person name="Sproer C."/>
            <person name="Pascual J."/>
            <person name="Boedeker C."/>
            <person name="Overmann J."/>
        </authorList>
    </citation>
    <scope>NUCLEOTIDE SEQUENCE [LARGE SCALE GENOMIC DNA]</scope>
    <source>
        <strain evidence="3">0127_4</strain>
    </source>
</reference>
<organism evidence="2 3">
    <name type="scientific">Terricaulis silvestris</name>
    <dbReference type="NCBI Taxonomy" id="2686094"/>
    <lineage>
        <taxon>Bacteria</taxon>
        <taxon>Pseudomonadati</taxon>
        <taxon>Pseudomonadota</taxon>
        <taxon>Alphaproteobacteria</taxon>
        <taxon>Caulobacterales</taxon>
        <taxon>Caulobacteraceae</taxon>
        <taxon>Terricaulis</taxon>
    </lineage>
</organism>
<dbReference type="AlphaFoldDB" id="A0A6I6MHB2"/>
<name>A0A6I6MHB2_9CAUL</name>
<dbReference type="RefSeq" id="WP_158765187.1">
    <property type="nucleotide sequence ID" value="NZ_CP047045.1"/>
</dbReference>
<evidence type="ECO:0000256" key="1">
    <source>
        <dbReference type="SAM" id="SignalP"/>
    </source>
</evidence>
<proteinExistence type="predicted"/>
<evidence type="ECO:0000313" key="2">
    <source>
        <dbReference type="EMBL" id="QGZ94235.1"/>
    </source>
</evidence>
<keyword evidence="1" id="KW-0732">Signal</keyword>
<accession>A0A6I6MHB2</accession>
<evidence type="ECO:0000313" key="3">
    <source>
        <dbReference type="Proteomes" id="UP000431269"/>
    </source>
</evidence>
<gene>
    <name evidence="2" type="ORF">DSM104635_01051</name>
</gene>
<dbReference type="EMBL" id="CP047045">
    <property type="protein sequence ID" value="QGZ94235.1"/>
    <property type="molecule type" value="Genomic_DNA"/>
</dbReference>
<sequence length="199" mass="20897">MTKLGIRTILACLCAAAALTVSANAQVLQRPTGVTPVTPALAEITTQSRAEIARRLAGPNAAISGTAWVTPMAPSFNNGQLVMTASVMEGQMDWGRDHISFSENAWIALNFRAAASTRYLIICDLSREVVTWSARIAAANGSLSGAGTQDLPVVWESGRGVIMVPAGAARPVTVGLTSTRPAPHATRSRLRRCEVSTLG</sequence>
<dbReference type="KEGG" id="tsv:DSM104635_01051"/>